<dbReference type="SUPFAM" id="SSF53756">
    <property type="entry name" value="UDP-Glycosyltransferase/glycogen phosphorylase"/>
    <property type="match status" value="1"/>
</dbReference>
<dbReference type="EMBL" id="JAGIZA010000008">
    <property type="protein sequence ID" value="MBP0493909.1"/>
    <property type="molecule type" value="Genomic_DNA"/>
</dbReference>
<proteinExistence type="predicted"/>
<gene>
    <name evidence="2" type="ORF">J5Y10_14075</name>
</gene>
<dbReference type="PANTHER" id="PTHR12526:SF635">
    <property type="entry name" value="GLYCOSYL TRANSFERASE GROUP 1"/>
    <property type="match status" value="1"/>
</dbReference>
<protein>
    <submittedName>
        <fullName evidence="2">Glycosyltransferase family 4 protein</fullName>
    </submittedName>
</protein>
<dbReference type="AlphaFoldDB" id="A0A940MUY1"/>
<reference evidence="2" key="1">
    <citation type="submission" date="2021-03" db="EMBL/GenBank/DDBJ databases">
        <authorList>
            <person name="So Y."/>
        </authorList>
    </citation>
    <scope>NUCLEOTIDE SEQUENCE</scope>
    <source>
        <strain evidence="2">SG15</strain>
    </source>
</reference>
<evidence type="ECO:0000313" key="3">
    <source>
        <dbReference type="Proteomes" id="UP000677537"/>
    </source>
</evidence>
<accession>A0A940MUY1</accession>
<evidence type="ECO:0000313" key="2">
    <source>
        <dbReference type="EMBL" id="MBP0493909.1"/>
    </source>
</evidence>
<name>A0A940MUY1_9PROT</name>
<evidence type="ECO:0000259" key="1">
    <source>
        <dbReference type="Pfam" id="PF00534"/>
    </source>
</evidence>
<comment type="caution">
    <text evidence="2">The sequence shown here is derived from an EMBL/GenBank/DDBJ whole genome shotgun (WGS) entry which is preliminary data.</text>
</comment>
<feature type="domain" description="Glycosyl transferase family 1" evidence="1">
    <location>
        <begin position="172"/>
        <end position="327"/>
    </location>
</feature>
<dbReference type="CDD" id="cd03801">
    <property type="entry name" value="GT4_PimA-like"/>
    <property type="match status" value="1"/>
</dbReference>
<dbReference type="Proteomes" id="UP000677537">
    <property type="component" value="Unassembled WGS sequence"/>
</dbReference>
<organism evidence="2 3">
    <name type="scientific">Roseomonas indoligenes</name>
    <dbReference type="NCBI Taxonomy" id="2820811"/>
    <lineage>
        <taxon>Bacteria</taxon>
        <taxon>Pseudomonadati</taxon>
        <taxon>Pseudomonadota</taxon>
        <taxon>Alphaproteobacteria</taxon>
        <taxon>Acetobacterales</taxon>
        <taxon>Roseomonadaceae</taxon>
        <taxon>Roseomonas</taxon>
    </lineage>
</organism>
<sequence>MKIGIVSTAVPLVYGGGRFIVDWLKEKLVERGHQVEIVYLPFVERPDEILSQMAALRMMKLEHYFEQVITIRPPAHAVRHPRKVAWFIHHIRGFYDLWDTPYRPIAANAAGLALRDSIIAADTECLSEARHLFTNSRVVGERLRRFNGLESEVLYPPILRPEMFVSGTYGDEIVSVCRMEHHKRQHLMVEAMGHTRTAVRLRLCGVSMDTSHVQGMRERARALGVADRVTIEERWISEEEKAERLKNALASAYLPFDEDSYGYPTIEAAHAARCTVTVSDSGGVAEFVRDGVTGLMTEPDPAAIGAAFDRLHADRALAARLGAAAREHVAELGIDWDTTIERLLA</sequence>
<dbReference type="InterPro" id="IPR001296">
    <property type="entry name" value="Glyco_trans_1"/>
</dbReference>
<keyword evidence="3" id="KW-1185">Reference proteome</keyword>
<dbReference type="Gene3D" id="3.40.50.2000">
    <property type="entry name" value="Glycogen Phosphorylase B"/>
    <property type="match status" value="2"/>
</dbReference>
<dbReference type="GO" id="GO:0016757">
    <property type="term" value="F:glycosyltransferase activity"/>
    <property type="evidence" value="ECO:0007669"/>
    <property type="project" value="InterPro"/>
</dbReference>
<dbReference type="RefSeq" id="WP_209374630.1">
    <property type="nucleotide sequence ID" value="NZ_JAGIZA010000008.1"/>
</dbReference>
<dbReference type="Pfam" id="PF00534">
    <property type="entry name" value="Glycos_transf_1"/>
    <property type="match status" value="1"/>
</dbReference>
<dbReference type="PANTHER" id="PTHR12526">
    <property type="entry name" value="GLYCOSYLTRANSFERASE"/>
    <property type="match status" value="1"/>
</dbReference>